<keyword evidence="1" id="KW-0732">Signal</keyword>
<evidence type="ECO:0000256" key="1">
    <source>
        <dbReference type="SAM" id="SignalP"/>
    </source>
</evidence>
<dbReference type="Gene3D" id="2.40.10.10">
    <property type="entry name" value="Trypsin-like serine proteases"/>
    <property type="match status" value="1"/>
</dbReference>
<gene>
    <name evidence="2" type="ORF">ACFFV7_38020</name>
</gene>
<evidence type="ECO:0000313" key="3">
    <source>
        <dbReference type="Proteomes" id="UP001589647"/>
    </source>
</evidence>
<dbReference type="EMBL" id="JBHMEI010000044">
    <property type="protein sequence ID" value="MFB9207041.1"/>
    <property type="molecule type" value="Genomic_DNA"/>
</dbReference>
<feature type="chain" id="PRO_5046083549" evidence="1">
    <location>
        <begin position="29"/>
        <end position="618"/>
    </location>
</feature>
<dbReference type="SUPFAM" id="SSF50494">
    <property type="entry name" value="Trypsin-like serine proteases"/>
    <property type="match status" value="1"/>
</dbReference>
<dbReference type="PANTHER" id="PTHR36234:SF5">
    <property type="entry name" value="LYSYL ENDOPEPTIDASE"/>
    <property type="match status" value="1"/>
</dbReference>
<proteinExistence type="predicted"/>
<dbReference type="RefSeq" id="WP_189650414.1">
    <property type="nucleotide sequence ID" value="NZ_BMRC01000013.1"/>
</dbReference>
<feature type="signal peptide" evidence="1">
    <location>
        <begin position="1"/>
        <end position="28"/>
    </location>
</feature>
<dbReference type="Proteomes" id="UP001589647">
    <property type="component" value="Unassembled WGS sequence"/>
</dbReference>
<accession>A0ABV5IRA1</accession>
<comment type="caution">
    <text evidence="2">The sequence shown here is derived from an EMBL/GenBank/DDBJ whole genome shotgun (WGS) entry which is preliminary data.</text>
</comment>
<dbReference type="InterPro" id="IPR009003">
    <property type="entry name" value="Peptidase_S1_PA"/>
</dbReference>
<protein>
    <submittedName>
        <fullName evidence="2">Trypsin-like peptidase domain-containing protein</fullName>
    </submittedName>
</protein>
<keyword evidence="3" id="KW-1185">Reference proteome</keyword>
<name>A0ABV5IRA1_9ACTN</name>
<dbReference type="InterPro" id="IPR043504">
    <property type="entry name" value="Peptidase_S1_PA_chymotrypsin"/>
</dbReference>
<sequence length="618" mass="63636">MIPSRWRAAATALIAALAVITPATPAPALAHATAVPLRAQADSRVSPAGEEVLADLSLSYGGSGRSWSTRVSRPGSRYVKVHFAALTLVPGDYVTVAAPDGREVHTYYGDPTRGRYAANSGYTLHGVPGFAALSVDGDTAVVTLHASGARNAVRLARQGFGVRIDRYFRGYTTDEAAALTPRTFSVCGTDARRDVVCYKDSNPTEYARSRAVARQLLNGLGYCTAWRVGNTNRMLTNHHCMESAADLSASEFQFDYDCATCGGNNPGAGTKVGGGQLLKTSALEALDYTLFSVADFAAIQGFGTLYLDPRPPVAGERIYIPGHGDTLPKRLSLYEDTQGGAACKIDVVSSGVNTGYRCDTSGGSSGSPVIAASSHKVIALHHLGGCPNWGTRITEVYNEISGLIDNTPPTGGGDDFAMTLSPASGGVTPGGTTTSTLSTVVTGGGPQPVQLAATGVPAGATVTFAPATVQSGGTSVMTVSTSAQTIAGTYQITVSATGPAATHTAVYSLSVAAAGGCSGYETTKSGTLTSGAEQYQPDGGYLTTTVTGPHQACLDGPSGADYDLYLQRWNGSSWATVAQSAGSGADESLTYTGAAGYYRYRVHAYSGSGSYTLGYNAP</sequence>
<dbReference type="Pfam" id="PF13365">
    <property type="entry name" value="Trypsin_2"/>
    <property type="match status" value="1"/>
</dbReference>
<dbReference type="PANTHER" id="PTHR36234">
    <property type="entry name" value="LYSYL ENDOPEPTIDASE"/>
    <property type="match status" value="1"/>
</dbReference>
<evidence type="ECO:0000313" key="2">
    <source>
        <dbReference type="EMBL" id="MFB9207041.1"/>
    </source>
</evidence>
<dbReference type="Gene3D" id="2.60.120.380">
    <property type="match status" value="1"/>
</dbReference>
<organism evidence="2 3">
    <name type="scientific">Nonomuraea spiralis</name>
    <dbReference type="NCBI Taxonomy" id="46182"/>
    <lineage>
        <taxon>Bacteria</taxon>
        <taxon>Bacillati</taxon>
        <taxon>Actinomycetota</taxon>
        <taxon>Actinomycetes</taxon>
        <taxon>Streptosporangiales</taxon>
        <taxon>Streptosporangiaceae</taxon>
        <taxon>Nonomuraea</taxon>
    </lineage>
</organism>
<reference evidence="2 3" key="1">
    <citation type="submission" date="2024-09" db="EMBL/GenBank/DDBJ databases">
        <authorList>
            <person name="Sun Q."/>
            <person name="Mori K."/>
        </authorList>
    </citation>
    <scope>NUCLEOTIDE SEQUENCE [LARGE SCALE GENOMIC DNA]</scope>
    <source>
        <strain evidence="2 3">CCM 3426</strain>
    </source>
</reference>